<dbReference type="InterPro" id="IPR022408">
    <property type="entry name" value="Acyl-CoA-binding_prot_CS"/>
</dbReference>
<dbReference type="OMA" id="RNPSWWP"/>
<dbReference type="PANTHER" id="PTHR23310:SF77">
    <property type="entry name" value="LD25952P"/>
    <property type="match status" value="1"/>
</dbReference>
<dbReference type="PANTHER" id="PTHR23310">
    <property type="entry name" value="ACYL-COA-BINDING PROTEIN, ACBP"/>
    <property type="match status" value="1"/>
</dbReference>
<evidence type="ECO:0000259" key="4">
    <source>
        <dbReference type="PROSITE" id="PS51228"/>
    </source>
</evidence>
<dbReference type="PROSITE" id="PS00880">
    <property type="entry name" value="ACB_1"/>
    <property type="match status" value="1"/>
</dbReference>
<keyword evidence="6" id="KW-1185">Reference proteome</keyword>
<feature type="compositionally biased region" description="Basic and acidic residues" evidence="2">
    <location>
        <begin position="387"/>
        <end position="400"/>
    </location>
</feature>
<dbReference type="EnsemblMetazoa" id="G5318.5">
    <property type="protein sequence ID" value="G5318.5:cds"/>
    <property type="gene ID" value="G5318"/>
</dbReference>
<sequence>MANLPKERFDAAVKVIHSLPKDGPFQPSYDMMLTFYSYFKQATEGKCTRPKPWAWDMVNKKKWDAWTNLGDMPQEEAMVKYVEELKKTIKHFTEKGLAMKEKGDPRIVEAMPQNEEVQAFMEKLGSFYEIVDEDSPVPRVPKDSPQLQIENHIPAEDETDENTDERTPLEIFDHSQMVENVLKKSEEVNNILDQSEEALLNGGEDDNDVDDKIDDVDQEQSVVSSKVQKEEKDIITMNGDHIHITESKLTMQAYPRREKPPFESKDRDSRGRRERNKNRPPVSGDHVTSETDSEEEFCDTSDQPSQDETDAVPIYPTVANSTPIKPGTVIGNHIWLGSQEHNHSSLPFTPSKSRLLGFGVSSRGMSESLLVNGPGQETMNLSYCSSGKEDDHCGDKRDLDSNTSNFDSSDKDVRVLGGGDMSPPGGYSQGQGQTMVRQNLRGRQMGARQNQQGVSSGSQSYSGAGGGGGRGHEETPMGGPPGSIDAQMALALIRLQQDMNRVMERVSNLEKAQTEQGKNTTPKKDKKVSQWWPFDFNRQSLFALLVWPLIVHWILLKLFHRRRHRPQ</sequence>
<dbReference type="OrthoDB" id="71307at2759"/>
<feature type="region of interest" description="Disordered" evidence="2">
    <location>
        <begin position="385"/>
        <end position="484"/>
    </location>
</feature>
<evidence type="ECO:0000313" key="6">
    <source>
        <dbReference type="Proteomes" id="UP000005408"/>
    </source>
</evidence>
<dbReference type="FunFam" id="1.20.80.10:FF:000010">
    <property type="entry name" value="Acyl-CoA-binding domain-containing protein 5"/>
    <property type="match status" value="1"/>
</dbReference>
<dbReference type="GO" id="GO:0005737">
    <property type="term" value="C:cytoplasm"/>
    <property type="evidence" value="ECO:0007669"/>
    <property type="project" value="TreeGrafter"/>
</dbReference>
<evidence type="ECO:0000313" key="5">
    <source>
        <dbReference type="EnsemblMetazoa" id="G5318.5:cds"/>
    </source>
</evidence>
<evidence type="ECO:0000256" key="1">
    <source>
        <dbReference type="ARBA" id="ARBA00023121"/>
    </source>
</evidence>
<feature type="compositionally biased region" description="Low complexity" evidence="2">
    <location>
        <begin position="449"/>
        <end position="462"/>
    </location>
</feature>
<feature type="compositionally biased region" description="Low complexity" evidence="2">
    <location>
        <begin position="422"/>
        <end position="433"/>
    </location>
</feature>
<dbReference type="InterPro" id="IPR000582">
    <property type="entry name" value="Acyl-CoA-binding_protein"/>
</dbReference>
<dbReference type="InterPro" id="IPR014352">
    <property type="entry name" value="FERM/acyl-CoA-bd_prot_sf"/>
</dbReference>
<dbReference type="GO" id="GO:0006631">
    <property type="term" value="P:fatty acid metabolic process"/>
    <property type="evidence" value="ECO:0007669"/>
    <property type="project" value="TreeGrafter"/>
</dbReference>
<dbReference type="Proteomes" id="UP000005408">
    <property type="component" value="Unassembled WGS sequence"/>
</dbReference>
<feature type="compositionally biased region" description="Acidic residues" evidence="2">
    <location>
        <begin position="203"/>
        <end position="218"/>
    </location>
</feature>
<dbReference type="PRINTS" id="PR00689">
    <property type="entry name" value="ACOABINDINGP"/>
</dbReference>
<keyword evidence="3" id="KW-0812">Transmembrane</keyword>
<feature type="compositionally biased region" description="Basic and acidic residues" evidence="2">
    <location>
        <begin position="255"/>
        <end position="271"/>
    </location>
</feature>
<evidence type="ECO:0000256" key="2">
    <source>
        <dbReference type="SAM" id="MobiDB-lite"/>
    </source>
</evidence>
<dbReference type="Gene3D" id="1.20.80.10">
    <property type="match status" value="1"/>
</dbReference>
<feature type="region of interest" description="Disordered" evidence="2">
    <location>
        <begin position="200"/>
        <end position="311"/>
    </location>
</feature>
<protein>
    <recommendedName>
        <fullName evidence="4">ACB domain-containing protein</fullName>
    </recommendedName>
</protein>
<dbReference type="AlphaFoldDB" id="A0A8W8NDC5"/>
<dbReference type="SUPFAM" id="SSF47027">
    <property type="entry name" value="Acyl-CoA binding protein"/>
    <property type="match status" value="1"/>
</dbReference>
<keyword evidence="1" id="KW-0446">Lipid-binding</keyword>
<feature type="domain" description="ACB" evidence="4">
    <location>
        <begin position="5"/>
        <end position="94"/>
    </location>
</feature>
<keyword evidence="3" id="KW-0472">Membrane</keyword>
<reference evidence="5" key="1">
    <citation type="submission" date="2022-08" db="UniProtKB">
        <authorList>
            <consortium name="EnsemblMetazoa"/>
        </authorList>
    </citation>
    <scope>IDENTIFICATION</scope>
    <source>
        <strain evidence="5">05x7-T-G4-1.051#20</strain>
    </source>
</reference>
<name>A0A8W8NDC5_MAGGI</name>
<feature type="transmembrane region" description="Helical" evidence="3">
    <location>
        <begin position="541"/>
        <end position="559"/>
    </location>
</feature>
<feature type="compositionally biased region" description="Acidic residues" evidence="2">
    <location>
        <begin position="291"/>
        <end position="310"/>
    </location>
</feature>
<evidence type="ECO:0000256" key="3">
    <source>
        <dbReference type="SAM" id="Phobius"/>
    </source>
</evidence>
<dbReference type="Pfam" id="PF00887">
    <property type="entry name" value="ACBP"/>
    <property type="match status" value="1"/>
</dbReference>
<feature type="compositionally biased region" description="Basic and acidic residues" evidence="2">
    <location>
        <begin position="227"/>
        <end position="246"/>
    </location>
</feature>
<proteinExistence type="predicted"/>
<accession>A0A8W8NDC5</accession>
<dbReference type="InterPro" id="IPR035984">
    <property type="entry name" value="Acyl-CoA-binding_sf"/>
</dbReference>
<dbReference type="PROSITE" id="PS51228">
    <property type="entry name" value="ACB_2"/>
    <property type="match status" value="1"/>
</dbReference>
<organism evidence="5 6">
    <name type="scientific">Magallana gigas</name>
    <name type="common">Pacific oyster</name>
    <name type="synonym">Crassostrea gigas</name>
    <dbReference type="NCBI Taxonomy" id="29159"/>
    <lineage>
        <taxon>Eukaryota</taxon>
        <taxon>Metazoa</taxon>
        <taxon>Spiralia</taxon>
        <taxon>Lophotrochozoa</taxon>
        <taxon>Mollusca</taxon>
        <taxon>Bivalvia</taxon>
        <taxon>Autobranchia</taxon>
        <taxon>Pteriomorphia</taxon>
        <taxon>Ostreida</taxon>
        <taxon>Ostreoidea</taxon>
        <taxon>Ostreidae</taxon>
        <taxon>Magallana</taxon>
    </lineage>
</organism>
<dbReference type="GO" id="GO:0000062">
    <property type="term" value="F:fatty-acyl-CoA binding"/>
    <property type="evidence" value="ECO:0007669"/>
    <property type="project" value="InterPro"/>
</dbReference>
<keyword evidence="3" id="KW-1133">Transmembrane helix</keyword>